<dbReference type="Proteomes" id="UP000001472">
    <property type="component" value="Chromosome"/>
</dbReference>
<evidence type="ECO:0000313" key="2">
    <source>
        <dbReference type="Proteomes" id="UP000001472"/>
    </source>
</evidence>
<dbReference type="SMR" id="A0A0H3M890"/>
<name>A0A0H3M890_MYCBP</name>
<accession>A0A0H3M890</accession>
<dbReference type="AlphaFoldDB" id="A0A0H3M890"/>
<dbReference type="Gene3D" id="3.40.30.10">
    <property type="entry name" value="Glutaredoxin"/>
    <property type="match status" value="1"/>
</dbReference>
<protein>
    <submittedName>
        <fullName evidence="1">Uncharacterized protein</fullName>
    </submittedName>
</protein>
<sequence length="87" mass="9495">MPTLFLDGQCLFGPVLVDPPAGPAALNLWSVVTGMAGLPHVYELQRPKSPADVELIAQQLRPYLDGRDWVSINRGEIVDIDRLAGRS</sequence>
<proteinExistence type="predicted"/>
<organism evidence="1 2">
    <name type="scientific">Mycobacterium bovis (strain BCG / Pasteur 1173P2)</name>
    <dbReference type="NCBI Taxonomy" id="410289"/>
    <lineage>
        <taxon>Bacteria</taxon>
        <taxon>Bacillati</taxon>
        <taxon>Actinomycetota</taxon>
        <taxon>Actinomycetes</taxon>
        <taxon>Mycobacteriales</taxon>
        <taxon>Mycobacteriaceae</taxon>
        <taxon>Mycobacterium</taxon>
        <taxon>Mycobacterium tuberculosis complex</taxon>
    </lineage>
</organism>
<dbReference type="InterPro" id="IPR053977">
    <property type="entry name" value="Rv2466c-like"/>
</dbReference>
<dbReference type="HOGENOM" id="CLU_2479967_0_0_11"/>
<dbReference type="Pfam" id="PF22234">
    <property type="entry name" value="Rv2466c-like"/>
    <property type="match status" value="1"/>
</dbReference>
<dbReference type="EMBL" id="AM408590">
    <property type="protein sequence ID" value="CAL72289.1"/>
    <property type="molecule type" value="Genomic_DNA"/>
</dbReference>
<reference evidence="1 2" key="1">
    <citation type="journal article" date="2007" name="Proc. Natl. Acad. Sci. U.S.A.">
        <title>Genome plasticity of BCG and impact on vaccine efficacy.</title>
        <authorList>
            <person name="Brosch R."/>
            <person name="Gordon S.V."/>
            <person name="Garnier T."/>
            <person name="Eiglmeier K."/>
            <person name="Frigui W."/>
            <person name="Valenti P."/>
            <person name="Dos Santos S."/>
            <person name="Duthoy S."/>
            <person name="Lacroix C."/>
            <person name="Garcia-Pelayo C."/>
            <person name="Inwald J.K."/>
            <person name="Golby P."/>
            <person name="Garcia J.N."/>
            <person name="Hewinson R.G."/>
            <person name="Behr M.A."/>
            <person name="Quail M.A."/>
            <person name="Churcher C."/>
            <person name="Barrell B.G."/>
            <person name="Parkhill J."/>
            <person name="Cole S.T."/>
        </authorList>
    </citation>
    <scope>NUCLEOTIDE SEQUENCE [LARGE SCALE GENOMIC DNA]</scope>
    <source>
        <strain evidence="2">BCG / Pasteur 1173P2</strain>
    </source>
</reference>
<evidence type="ECO:0000313" key="1">
    <source>
        <dbReference type="EMBL" id="CAL72289.1"/>
    </source>
</evidence>
<dbReference type="KEGG" id="mbb:BCG_2301c"/>
<gene>
    <name evidence="1" type="ordered locus">BCG_2301c</name>
</gene>